<evidence type="ECO:0000256" key="9">
    <source>
        <dbReference type="ARBA" id="ARBA00022882"/>
    </source>
</evidence>
<dbReference type="FunFam" id="1.10.287.70:FF:000181">
    <property type="entry name" value="Cyclic nucleotide-gated potassium channel mll3241"/>
    <property type="match status" value="1"/>
</dbReference>
<keyword evidence="9" id="KW-0851">Voltage-gated channel</keyword>
<feature type="transmembrane region" description="Helical" evidence="20">
    <location>
        <begin position="165"/>
        <end position="186"/>
    </location>
</feature>
<keyword evidence="3" id="KW-1003">Cell membrane</keyword>
<keyword evidence="5" id="KW-0116">cAMP-binding</keyword>
<comment type="subcellular location">
    <subcellularLocation>
        <location evidence="1">Cell membrane</location>
        <topology evidence="1">Multi-pass membrane protein</topology>
    </subcellularLocation>
</comment>
<dbReference type="Pfam" id="PF00520">
    <property type="entry name" value="Ion_trans"/>
    <property type="match status" value="1"/>
</dbReference>
<keyword evidence="7" id="KW-0547">Nucleotide-binding</keyword>
<feature type="region of interest" description="Disordered" evidence="19">
    <location>
        <begin position="327"/>
        <end position="346"/>
    </location>
</feature>
<evidence type="ECO:0000259" key="22">
    <source>
        <dbReference type="Pfam" id="PF13240"/>
    </source>
</evidence>
<evidence type="ECO:0000256" key="2">
    <source>
        <dbReference type="ARBA" id="ARBA00022448"/>
    </source>
</evidence>
<evidence type="ECO:0000256" key="7">
    <source>
        <dbReference type="ARBA" id="ARBA00022741"/>
    </source>
</evidence>
<dbReference type="AlphaFoldDB" id="A0A448TTL1"/>
<evidence type="ECO:0000313" key="23">
    <source>
        <dbReference type="EMBL" id="VEJ09344.1"/>
    </source>
</evidence>
<accession>A0A448TTL1</accession>
<feature type="transmembrane region" description="Helical" evidence="20">
    <location>
        <begin position="29"/>
        <end position="51"/>
    </location>
</feature>
<dbReference type="GO" id="GO:0008076">
    <property type="term" value="C:voltage-gated potassium channel complex"/>
    <property type="evidence" value="ECO:0007669"/>
    <property type="project" value="InterPro"/>
</dbReference>
<evidence type="ECO:0000259" key="21">
    <source>
        <dbReference type="Pfam" id="PF00520"/>
    </source>
</evidence>
<evidence type="ECO:0000313" key="24">
    <source>
        <dbReference type="Proteomes" id="UP000279799"/>
    </source>
</evidence>
<evidence type="ECO:0000256" key="18">
    <source>
        <dbReference type="ARBA" id="ARBA00060926"/>
    </source>
</evidence>
<dbReference type="RefSeq" id="WP_126599195.1">
    <property type="nucleotide sequence ID" value="NZ_LR134510.1"/>
</dbReference>
<dbReference type="PRINTS" id="PR00169">
    <property type="entry name" value="KCHANNEL"/>
</dbReference>
<feature type="transmembrane region" description="Helical" evidence="20">
    <location>
        <begin position="226"/>
        <end position="250"/>
    </location>
</feature>
<dbReference type="GO" id="GO:0030552">
    <property type="term" value="F:cAMP binding"/>
    <property type="evidence" value="ECO:0007669"/>
    <property type="project" value="UniProtKB-KW"/>
</dbReference>
<reference evidence="23 24" key="1">
    <citation type="submission" date="2018-12" db="EMBL/GenBank/DDBJ databases">
        <authorList>
            <consortium name="Pathogen Informatics"/>
        </authorList>
    </citation>
    <scope>NUCLEOTIDE SEQUENCE [LARGE SCALE GENOMIC DNA]</scope>
    <source>
        <strain evidence="23 24">NCTC12871</strain>
    </source>
</reference>
<dbReference type="KEGG" id="adp:NCTC12871_00793"/>
<dbReference type="SUPFAM" id="SSF81324">
    <property type="entry name" value="Voltage-gated potassium channels"/>
    <property type="match status" value="1"/>
</dbReference>
<dbReference type="Proteomes" id="UP000279799">
    <property type="component" value="Chromosome"/>
</dbReference>
<feature type="domain" description="Zinc-ribbon" evidence="22">
    <location>
        <begin position="381"/>
        <end position="403"/>
    </location>
</feature>
<dbReference type="PANTHER" id="PTHR11537">
    <property type="entry name" value="VOLTAGE-GATED POTASSIUM CHANNEL"/>
    <property type="match status" value="1"/>
</dbReference>
<dbReference type="OrthoDB" id="9799090at2"/>
<feature type="compositionally biased region" description="Polar residues" evidence="19">
    <location>
        <begin position="327"/>
        <end position="336"/>
    </location>
</feature>
<feature type="transmembrane region" description="Helical" evidence="20">
    <location>
        <begin position="109"/>
        <end position="129"/>
    </location>
</feature>
<evidence type="ECO:0000256" key="15">
    <source>
        <dbReference type="ARBA" id="ARBA00023286"/>
    </source>
</evidence>
<dbReference type="PANTHER" id="PTHR11537:SF254">
    <property type="entry name" value="POTASSIUM VOLTAGE-GATED CHANNEL PROTEIN SHAB"/>
    <property type="match status" value="1"/>
</dbReference>
<protein>
    <submittedName>
        <fullName evidence="23">MlotiK1 channel</fullName>
    </submittedName>
</protein>
<feature type="transmembrane region" description="Helical" evidence="20">
    <location>
        <begin position="198"/>
        <end position="214"/>
    </location>
</feature>
<dbReference type="Gene3D" id="1.20.120.350">
    <property type="entry name" value="Voltage-gated potassium channels. Chain C"/>
    <property type="match status" value="1"/>
</dbReference>
<evidence type="ECO:0000256" key="4">
    <source>
        <dbReference type="ARBA" id="ARBA00022538"/>
    </source>
</evidence>
<evidence type="ECO:0000256" key="11">
    <source>
        <dbReference type="ARBA" id="ARBA00022989"/>
    </source>
</evidence>
<evidence type="ECO:0000256" key="12">
    <source>
        <dbReference type="ARBA" id="ARBA00023065"/>
    </source>
</evidence>
<keyword evidence="2" id="KW-0813">Transport</keyword>
<keyword evidence="4" id="KW-0633">Potassium transport</keyword>
<dbReference type="InterPro" id="IPR026870">
    <property type="entry name" value="Zinc_ribbon_dom"/>
</dbReference>
<evidence type="ECO:0000256" key="13">
    <source>
        <dbReference type="ARBA" id="ARBA00023136"/>
    </source>
</evidence>
<evidence type="ECO:0000256" key="19">
    <source>
        <dbReference type="SAM" id="MobiDB-lite"/>
    </source>
</evidence>
<evidence type="ECO:0000256" key="10">
    <source>
        <dbReference type="ARBA" id="ARBA00022958"/>
    </source>
</evidence>
<keyword evidence="8" id="KW-0631">Potassium channel</keyword>
<dbReference type="InterPro" id="IPR005821">
    <property type="entry name" value="Ion_trans_dom"/>
</dbReference>
<comment type="similarity">
    <text evidence="18">Belongs to the potassium channel family.</text>
</comment>
<evidence type="ECO:0000256" key="16">
    <source>
        <dbReference type="ARBA" id="ARBA00023303"/>
    </source>
</evidence>
<keyword evidence="15" id="KW-1071">Ligand-gated ion channel</keyword>
<dbReference type="EMBL" id="LR134510">
    <property type="protein sequence ID" value="VEJ09344.1"/>
    <property type="molecule type" value="Genomic_DNA"/>
</dbReference>
<name>A0A448TTL1_9PAST</name>
<evidence type="ECO:0000256" key="5">
    <source>
        <dbReference type="ARBA" id="ARBA00022566"/>
    </source>
</evidence>
<dbReference type="Pfam" id="PF13240">
    <property type="entry name" value="Zn_Ribbon_1"/>
    <property type="match status" value="1"/>
</dbReference>
<comment type="function">
    <text evidence="17">Cyclic nucleotide-regulated potassium channel activated by cAMP.</text>
</comment>
<dbReference type="Gene3D" id="1.10.287.70">
    <property type="match status" value="1"/>
</dbReference>
<feature type="compositionally biased region" description="Low complexity" evidence="19">
    <location>
        <begin position="337"/>
        <end position="346"/>
    </location>
</feature>
<keyword evidence="14" id="KW-0114">cAMP</keyword>
<sequence>MNFIQKIEKFIFNVQKWVHYLLDPDSDFWYSKLVNSFIIATIILDILAVTLESEPNIRYQFRMLFENVERFSLIIFTLEYFLRFWSAPASDEYKDVSASVARWRYTTSFFGLIDLIAIAPFFLAFFIPNTEALRIIQLFRAFKLMRYNAAMNTLLTVVKEEARDLLSVIFLMGILLIIASSGIYLFEHKAQPEHFGSILRSMWWAIVTITTVGYGENVPVTVPGRIFAGMVMVISIGIVALPAGILASAFSEQLGRHKTQYRNAVQDILSKGNGITSDDRHILKSIQNKCNLSDLDANNIYREVVAEMTKQQQHIQAVMDSVQKVTPQQPASTQANTTSVSAESSTVARVANVEQAAQNPSTDPIPSPTAALEEMAPVPKFCTQCGAKVNPGDKYCSQCGHKLSEK</sequence>
<proteinExistence type="inferred from homology"/>
<feature type="domain" description="Ion transport" evidence="21">
    <location>
        <begin position="32"/>
        <end position="253"/>
    </location>
</feature>
<dbReference type="GO" id="GO:0001508">
    <property type="term" value="P:action potential"/>
    <property type="evidence" value="ECO:0007669"/>
    <property type="project" value="TreeGrafter"/>
</dbReference>
<evidence type="ECO:0000256" key="1">
    <source>
        <dbReference type="ARBA" id="ARBA00004651"/>
    </source>
</evidence>
<feature type="transmembrane region" description="Helical" evidence="20">
    <location>
        <begin position="71"/>
        <end position="89"/>
    </location>
</feature>
<dbReference type="InterPro" id="IPR028325">
    <property type="entry name" value="VG_K_chnl"/>
</dbReference>
<organism evidence="23 24">
    <name type="scientific">Actinobacillus delphinicola</name>
    <dbReference type="NCBI Taxonomy" id="51161"/>
    <lineage>
        <taxon>Bacteria</taxon>
        <taxon>Pseudomonadati</taxon>
        <taxon>Pseudomonadota</taxon>
        <taxon>Gammaproteobacteria</taxon>
        <taxon>Pasteurellales</taxon>
        <taxon>Pasteurellaceae</taxon>
        <taxon>Actinobacillus</taxon>
    </lineage>
</organism>
<evidence type="ECO:0000256" key="20">
    <source>
        <dbReference type="SAM" id="Phobius"/>
    </source>
</evidence>
<keyword evidence="13 20" id="KW-0472">Membrane</keyword>
<evidence type="ECO:0000256" key="14">
    <source>
        <dbReference type="ARBA" id="ARBA00023149"/>
    </source>
</evidence>
<keyword evidence="12" id="KW-0406">Ion transport</keyword>
<keyword evidence="11 20" id="KW-1133">Transmembrane helix</keyword>
<evidence type="ECO:0000256" key="6">
    <source>
        <dbReference type="ARBA" id="ARBA00022692"/>
    </source>
</evidence>
<dbReference type="InterPro" id="IPR027359">
    <property type="entry name" value="Volt_channel_dom_sf"/>
</dbReference>
<evidence type="ECO:0000256" key="3">
    <source>
        <dbReference type="ARBA" id="ARBA00022475"/>
    </source>
</evidence>
<evidence type="ECO:0000256" key="8">
    <source>
        <dbReference type="ARBA" id="ARBA00022826"/>
    </source>
</evidence>
<dbReference type="GO" id="GO:0005249">
    <property type="term" value="F:voltage-gated potassium channel activity"/>
    <property type="evidence" value="ECO:0007669"/>
    <property type="project" value="InterPro"/>
</dbReference>
<keyword evidence="16" id="KW-0407">Ion channel</keyword>
<keyword evidence="6 20" id="KW-0812">Transmembrane</keyword>
<gene>
    <name evidence="23" type="ORF">NCTC12871_00793</name>
</gene>
<keyword evidence="24" id="KW-1185">Reference proteome</keyword>
<keyword evidence="10" id="KW-0630">Potassium</keyword>
<evidence type="ECO:0000256" key="17">
    <source>
        <dbReference type="ARBA" id="ARBA00058429"/>
    </source>
</evidence>